<dbReference type="SMART" id="SM00271">
    <property type="entry name" value="DnaJ"/>
    <property type="match status" value="1"/>
</dbReference>
<feature type="zinc finger region" description="CR-type" evidence="6">
    <location>
        <begin position="145"/>
        <end position="227"/>
    </location>
</feature>
<dbReference type="Pfam" id="PF00684">
    <property type="entry name" value="DnaJ_CXXCXGXG"/>
    <property type="match status" value="1"/>
</dbReference>
<evidence type="ECO:0000256" key="2">
    <source>
        <dbReference type="ARBA" id="ARBA00022737"/>
    </source>
</evidence>
<dbReference type="SUPFAM" id="SSF46565">
    <property type="entry name" value="Chaperone J-domain"/>
    <property type="match status" value="1"/>
</dbReference>
<dbReference type="GO" id="GO:0009408">
    <property type="term" value="P:response to heat"/>
    <property type="evidence" value="ECO:0007669"/>
    <property type="project" value="InterPro"/>
</dbReference>
<dbReference type="GO" id="GO:0030544">
    <property type="term" value="F:Hsp70 protein binding"/>
    <property type="evidence" value="ECO:0007669"/>
    <property type="project" value="InterPro"/>
</dbReference>
<dbReference type="SUPFAM" id="SSF49493">
    <property type="entry name" value="HSP40/DnaJ peptide-binding domain"/>
    <property type="match status" value="2"/>
</dbReference>
<keyword evidence="5" id="KW-0143">Chaperone</keyword>
<dbReference type="InterPro" id="IPR001305">
    <property type="entry name" value="HSP_DnaJ_Cys-rich_dom"/>
</dbReference>
<dbReference type="GO" id="GO:0008270">
    <property type="term" value="F:zinc ion binding"/>
    <property type="evidence" value="ECO:0007669"/>
    <property type="project" value="UniProtKB-KW"/>
</dbReference>
<keyword evidence="1 6" id="KW-0479">Metal-binding</keyword>
<dbReference type="Gene3D" id="1.10.287.110">
    <property type="entry name" value="DnaJ domain"/>
    <property type="match status" value="1"/>
</dbReference>
<evidence type="ECO:0000256" key="3">
    <source>
        <dbReference type="ARBA" id="ARBA00022771"/>
    </source>
</evidence>
<evidence type="ECO:0000313" key="10">
    <source>
        <dbReference type="EMBL" id="CCX30683.1"/>
    </source>
</evidence>
<keyword evidence="7" id="KW-0732">Signal</keyword>
<dbReference type="InterPro" id="IPR018253">
    <property type="entry name" value="DnaJ_domain_CS"/>
</dbReference>
<dbReference type="SUPFAM" id="SSF57938">
    <property type="entry name" value="DnaJ/Hsp40 cysteine-rich domain"/>
    <property type="match status" value="1"/>
</dbReference>
<evidence type="ECO:0000256" key="4">
    <source>
        <dbReference type="ARBA" id="ARBA00022833"/>
    </source>
</evidence>
<dbReference type="Pfam" id="PF00226">
    <property type="entry name" value="DnaJ"/>
    <property type="match status" value="1"/>
</dbReference>
<dbReference type="Gene3D" id="2.60.260.20">
    <property type="entry name" value="Urease metallochaperone UreE, N-terminal domain"/>
    <property type="match status" value="2"/>
</dbReference>
<evidence type="ECO:0000256" key="1">
    <source>
        <dbReference type="ARBA" id="ARBA00022723"/>
    </source>
</evidence>
<dbReference type="CDD" id="cd06257">
    <property type="entry name" value="DnaJ"/>
    <property type="match status" value="1"/>
</dbReference>
<dbReference type="AlphaFoldDB" id="U4LFL0"/>
<feature type="signal peptide" evidence="7">
    <location>
        <begin position="1"/>
        <end position="20"/>
    </location>
</feature>
<evidence type="ECO:0000256" key="5">
    <source>
        <dbReference type="ARBA" id="ARBA00023186"/>
    </source>
</evidence>
<keyword evidence="11" id="KW-1185">Reference proteome</keyword>
<dbReference type="FunFam" id="2.10.230.10:FF:000001">
    <property type="entry name" value="DnaJ subfamily A member 2"/>
    <property type="match status" value="1"/>
</dbReference>
<dbReference type="STRING" id="1076935.U4LFL0"/>
<dbReference type="InterPro" id="IPR044713">
    <property type="entry name" value="DNJA1/2-like"/>
</dbReference>
<accession>U4LFL0</accession>
<feature type="domain" description="CR-type" evidence="9">
    <location>
        <begin position="145"/>
        <end position="227"/>
    </location>
</feature>
<dbReference type="InterPro" id="IPR001623">
    <property type="entry name" value="DnaJ_domain"/>
</dbReference>
<evidence type="ECO:0000259" key="9">
    <source>
        <dbReference type="PROSITE" id="PS51188"/>
    </source>
</evidence>
<dbReference type="PANTHER" id="PTHR43888">
    <property type="entry name" value="DNAJ-LIKE-2, ISOFORM A-RELATED"/>
    <property type="match status" value="1"/>
</dbReference>
<keyword evidence="4 6" id="KW-0862">Zinc</keyword>
<dbReference type="Proteomes" id="UP000018144">
    <property type="component" value="Unassembled WGS sequence"/>
</dbReference>
<evidence type="ECO:0000256" key="6">
    <source>
        <dbReference type="PROSITE-ProRule" id="PRU00546"/>
    </source>
</evidence>
<dbReference type="EMBL" id="HF935464">
    <property type="protein sequence ID" value="CCX30683.1"/>
    <property type="molecule type" value="Genomic_DNA"/>
</dbReference>
<name>U4LFL0_PYROM</name>
<organism evidence="10 11">
    <name type="scientific">Pyronema omphalodes (strain CBS 100304)</name>
    <name type="common">Pyronema confluens</name>
    <dbReference type="NCBI Taxonomy" id="1076935"/>
    <lineage>
        <taxon>Eukaryota</taxon>
        <taxon>Fungi</taxon>
        <taxon>Dikarya</taxon>
        <taxon>Ascomycota</taxon>
        <taxon>Pezizomycotina</taxon>
        <taxon>Pezizomycetes</taxon>
        <taxon>Pezizales</taxon>
        <taxon>Pyronemataceae</taxon>
        <taxon>Pyronema</taxon>
    </lineage>
</organism>
<dbReference type="eggNOG" id="KOG0712">
    <property type="taxonomic scope" value="Eukaryota"/>
</dbReference>
<dbReference type="PROSITE" id="PS00636">
    <property type="entry name" value="DNAJ_1"/>
    <property type="match status" value="1"/>
</dbReference>
<feature type="chain" id="PRO_5004651967" evidence="7">
    <location>
        <begin position="21"/>
        <end position="402"/>
    </location>
</feature>
<dbReference type="Gene3D" id="2.10.230.10">
    <property type="entry name" value="Heat shock protein DnaJ, cysteine-rich domain"/>
    <property type="match status" value="1"/>
</dbReference>
<dbReference type="InterPro" id="IPR002939">
    <property type="entry name" value="DnaJ_C"/>
</dbReference>
<proteinExistence type="inferred from homology"/>
<dbReference type="InterPro" id="IPR036410">
    <property type="entry name" value="HSP_DnaJ_Cys-rich_dom_sf"/>
</dbReference>
<dbReference type="CDD" id="cd10719">
    <property type="entry name" value="DnaJ_zf"/>
    <property type="match status" value="1"/>
</dbReference>
<feature type="domain" description="J" evidence="8">
    <location>
        <begin position="23"/>
        <end position="88"/>
    </location>
</feature>
<dbReference type="InterPro" id="IPR008971">
    <property type="entry name" value="HSP40/DnaJ_pept-bd"/>
</dbReference>
<dbReference type="HAMAP" id="MF_01152">
    <property type="entry name" value="DnaJ"/>
    <property type="match status" value="1"/>
</dbReference>
<dbReference type="OrthoDB" id="550424at2759"/>
<dbReference type="Pfam" id="PF01556">
    <property type="entry name" value="DnaJ_C"/>
    <property type="match status" value="1"/>
</dbReference>
<dbReference type="GO" id="GO:0006457">
    <property type="term" value="P:protein folding"/>
    <property type="evidence" value="ECO:0007669"/>
    <property type="project" value="InterPro"/>
</dbReference>
<evidence type="ECO:0000313" key="11">
    <source>
        <dbReference type="Proteomes" id="UP000018144"/>
    </source>
</evidence>
<protein>
    <submittedName>
        <fullName evidence="10">Similar to DnaJ-related protein spj1 acc. no. O94625</fullName>
    </submittedName>
</protein>
<evidence type="ECO:0000256" key="7">
    <source>
        <dbReference type="SAM" id="SignalP"/>
    </source>
</evidence>
<dbReference type="GO" id="GO:0005524">
    <property type="term" value="F:ATP binding"/>
    <property type="evidence" value="ECO:0007669"/>
    <property type="project" value="InterPro"/>
</dbReference>
<sequence length="402" mass="45244">MKFLFRSLLILLSIIPLILAAQDYYKILGLDKSASPKDIKRAYRTLSKKWHPDKNPDNPAASDKFREVAEAYETLSDDEQRKIYDRYGAEGLKKHQQGGQGGGHHDPFDLFSRFFGGGGHFHGGQRRGPNMELNMPISLHDFYTGGQREFQIEKQQICEHCEGSGSADGHTETCAECSGRGVKLVKHMLAPGIFQQMQTICNKCNGQGHVISKPCKICGGAKVKKDTVTLKLDLEKGTPNHAQMVFENEGDESPDWVAGDVLINVIQMEATGEVDPTNDEEVKHGKTDGMFFRRKGNDLYWKEVLGLREALLGDWTRNLTHLDGHVVKLGKKKGITVQPNFVERIKGEGMPIYQKDGEFGDLVVEYEVILPDLMDSGMRKDLQEVFDKWHKKKGEKLVKDEL</sequence>
<dbReference type="PRINTS" id="PR00625">
    <property type="entry name" value="JDOMAIN"/>
</dbReference>
<dbReference type="OMA" id="KWHEDGD"/>
<dbReference type="PROSITE" id="PS50076">
    <property type="entry name" value="DNAJ_2"/>
    <property type="match status" value="1"/>
</dbReference>
<dbReference type="InterPro" id="IPR012724">
    <property type="entry name" value="DnaJ"/>
</dbReference>
<dbReference type="InterPro" id="IPR036869">
    <property type="entry name" value="J_dom_sf"/>
</dbReference>
<dbReference type="GO" id="GO:0051082">
    <property type="term" value="F:unfolded protein binding"/>
    <property type="evidence" value="ECO:0007669"/>
    <property type="project" value="InterPro"/>
</dbReference>
<dbReference type="FunFam" id="2.60.260.20:FF:000003">
    <property type="entry name" value="DnaJ subfamily A member 2"/>
    <property type="match status" value="1"/>
</dbReference>
<reference evidence="10 11" key="1">
    <citation type="journal article" date="2013" name="PLoS Genet.">
        <title>The genome and development-dependent transcriptomes of Pyronema confluens: a window into fungal evolution.</title>
        <authorList>
            <person name="Traeger S."/>
            <person name="Altegoer F."/>
            <person name="Freitag M."/>
            <person name="Gabaldon T."/>
            <person name="Kempken F."/>
            <person name="Kumar A."/>
            <person name="Marcet-Houben M."/>
            <person name="Poggeler S."/>
            <person name="Stajich J.E."/>
            <person name="Nowrousian M."/>
        </authorList>
    </citation>
    <scope>NUCLEOTIDE SEQUENCE [LARGE SCALE GENOMIC DNA]</scope>
    <source>
        <strain evidence="11">CBS 100304</strain>
        <tissue evidence="10">Vegetative mycelium</tissue>
    </source>
</reference>
<keyword evidence="3 6" id="KW-0863">Zinc-finger</keyword>
<keyword evidence="2" id="KW-0677">Repeat</keyword>
<dbReference type="PROSITE" id="PS51188">
    <property type="entry name" value="ZF_CR"/>
    <property type="match status" value="1"/>
</dbReference>
<dbReference type="CDD" id="cd10747">
    <property type="entry name" value="DnaJ_C"/>
    <property type="match status" value="1"/>
</dbReference>
<gene>
    <name evidence="10" type="ORF">PCON_09022</name>
</gene>
<evidence type="ECO:0000259" key="8">
    <source>
        <dbReference type="PROSITE" id="PS50076"/>
    </source>
</evidence>